<dbReference type="PROSITE" id="PS00061">
    <property type="entry name" value="ADH_SHORT"/>
    <property type="match status" value="1"/>
</dbReference>
<reference evidence="4" key="1">
    <citation type="submission" date="2016-10" db="EMBL/GenBank/DDBJ databases">
        <authorList>
            <person name="Varghese N."/>
            <person name="Submissions S."/>
        </authorList>
    </citation>
    <scope>NUCLEOTIDE SEQUENCE [LARGE SCALE GENOMIC DNA]</scope>
    <source>
        <strain evidence="4">CGMCC 1.6763</strain>
    </source>
</reference>
<proteinExistence type="inferred from homology"/>
<dbReference type="OrthoDB" id="286404at2"/>
<name>A0A1H7CBZ0_9BACL</name>
<accession>A0A1H7CBZ0</accession>
<dbReference type="PANTHER" id="PTHR24321:SF8">
    <property type="entry name" value="ESTRADIOL 17-BETA-DEHYDROGENASE 8-RELATED"/>
    <property type="match status" value="1"/>
</dbReference>
<gene>
    <name evidence="3" type="ORF">SAMN04488127_3080</name>
</gene>
<dbReference type="InterPro" id="IPR002347">
    <property type="entry name" value="SDR_fam"/>
</dbReference>
<keyword evidence="2" id="KW-0560">Oxidoreductase</keyword>
<keyword evidence="4" id="KW-1185">Reference proteome</keyword>
<dbReference type="CDD" id="cd05233">
    <property type="entry name" value="SDR_c"/>
    <property type="match status" value="1"/>
</dbReference>
<dbReference type="GO" id="GO:0016491">
    <property type="term" value="F:oxidoreductase activity"/>
    <property type="evidence" value="ECO:0007669"/>
    <property type="project" value="UniProtKB-KW"/>
</dbReference>
<dbReference type="EMBL" id="FNZF01000010">
    <property type="protein sequence ID" value="SEJ86107.1"/>
    <property type="molecule type" value="Genomic_DNA"/>
</dbReference>
<dbReference type="PANTHER" id="PTHR24321">
    <property type="entry name" value="DEHYDROGENASES, SHORT CHAIN"/>
    <property type="match status" value="1"/>
</dbReference>
<dbReference type="AlphaFoldDB" id="A0A1H7CBZ0"/>
<dbReference type="InterPro" id="IPR020904">
    <property type="entry name" value="Sc_DH/Rdtase_CS"/>
</dbReference>
<dbReference type="PRINTS" id="PR00081">
    <property type="entry name" value="GDHRDH"/>
</dbReference>
<evidence type="ECO:0000313" key="3">
    <source>
        <dbReference type="EMBL" id="SEJ86107.1"/>
    </source>
</evidence>
<dbReference type="Gene3D" id="3.40.50.720">
    <property type="entry name" value="NAD(P)-binding Rossmann-like Domain"/>
    <property type="match status" value="1"/>
</dbReference>
<dbReference type="Proteomes" id="UP000199200">
    <property type="component" value="Unassembled WGS sequence"/>
</dbReference>
<dbReference type="InterPro" id="IPR036291">
    <property type="entry name" value="NAD(P)-bd_dom_sf"/>
</dbReference>
<dbReference type="SUPFAM" id="SSF51735">
    <property type="entry name" value="NAD(P)-binding Rossmann-fold domains"/>
    <property type="match status" value="1"/>
</dbReference>
<dbReference type="FunFam" id="3.40.50.720:FF:000084">
    <property type="entry name" value="Short-chain dehydrogenase reductase"/>
    <property type="match status" value="1"/>
</dbReference>
<evidence type="ECO:0000313" key="4">
    <source>
        <dbReference type="Proteomes" id="UP000199200"/>
    </source>
</evidence>
<dbReference type="GO" id="GO:0008206">
    <property type="term" value="P:bile acid metabolic process"/>
    <property type="evidence" value="ECO:0007669"/>
    <property type="project" value="UniProtKB-ARBA"/>
</dbReference>
<dbReference type="Pfam" id="PF13561">
    <property type="entry name" value="adh_short_C2"/>
    <property type="match status" value="1"/>
</dbReference>
<dbReference type="PRINTS" id="PR00080">
    <property type="entry name" value="SDRFAMILY"/>
</dbReference>
<dbReference type="STRING" id="426757.SAMN04488127_3080"/>
<sequence>MSQLTSKVIAVTGAGGGMGQQVVKDLLRNGATVVGLDINTEALSSIEDENLRTKNIDLLDEASIVNVFKEIYGEFERLDGLVNIAGIAQAAKSITSVEVSEWHKLMDINATAVFLTSREAVRYMKEKNHGSIVNVGSVSVTRPRPGLQSYVASKGAVEAFTKALALETAPFNIRANVVHPGPADTTMLGKFSAQENEKIEMNKDVFAKSVPLGRLIEPSDISPTVTHLLTDGAQMITGSVIHVDGGRSI</sequence>
<protein>
    <submittedName>
        <fullName evidence="3">3-oxoacyl-[acyl-carrier protein] reductase</fullName>
    </submittedName>
</protein>
<dbReference type="RefSeq" id="WP_092056110.1">
    <property type="nucleotide sequence ID" value="NZ_FNZF01000010.1"/>
</dbReference>
<evidence type="ECO:0000256" key="1">
    <source>
        <dbReference type="ARBA" id="ARBA00006484"/>
    </source>
</evidence>
<organism evidence="3 4">
    <name type="scientific">Bhargavaea ginsengi</name>
    <dbReference type="NCBI Taxonomy" id="426757"/>
    <lineage>
        <taxon>Bacteria</taxon>
        <taxon>Bacillati</taxon>
        <taxon>Bacillota</taxon>
        <taxon>Bacilli</taxon>
        <taxon>Bacillales</taxon>
        <taxon>Caryophanaceae</taxon>
        <taxon>Bhargavaea</taxon>
    </lineage>
</organism>
<comment type="similarity">
    <text evidence="1">Belongs to the short-chain dehydrogenases/reductases (SDR) family.</text>
</comment>
<evidence type="ECO:0000256" key="2">
    <source>
        <dbReference type="ARBA" id="ARBA00023002"/>
    </source>
</evidence>